<dbReference type="InterPro" id="IPR036942">
    <property type="entry name" value="Beta-barrel_TonB_sf"/>
</dbReference>
<evidence type="ECO:0000256" key="7">
    <source>
        <dbReference type="ARBA" id="ARBA00023237"/>
    </source>
</evidence>
<dbReference type="InterPro" id="IPR013784">
    <property type="entry name" value="Carb-bd-like_fold"/>
</dbReference>
<keyword evidence="2 8" id="KW-0813">Transport</keyword>
<keyword evidence="6 8" id="KW-0472">Membrane</keyword>
<feature type="chain" id="PRO_5005870416" evidence="10">
    <location>
        <begin position="30"/>
        <end position="928"/>
    </location>
</feature>
<dbReference type="InterPro" id="IPR012910">
    <property type="entry name" value="Plug_dom"/>
</dbReference>
<reference evidence="13 14" key="1">
    <citation type="submission" date="2015-08" db="EMBL/GenBank/DDBJ databases">
        <title>Draft Genome Sequence of Pseudoalteromonas porphyrae UCD-SED14.</title>
        <authorList>
            <person name="Coil D.A."/>
            <person name="Jospin G."/>
            <person name="Lee R.D."/>
            <person name="Eisen J.A."/>
        </authorList>
    </citation>
    <scope>NUCLEOTIDE SEQUENCE [LARGE SCALE GENOMIC DNA]</scope>
    <source>
        <strain evidence="13 14">UCD-SED14</strain>
    </source>
</reference>
<keyword evidence="4 8" id="KW-0812">Transmembrane</keyword>
<dbReference type="PROSITE" id="PS52016">
    <property type="entry name" value="TONB_DEPENDENT_REC_3"/>
    <property type="match status" value="1"/>
</dbReference>
<dbReference type="InterPro" id="IPR010104">
    <property type="entry name" value="TonB_rcpt_bac"/>
</dbReference>
<dbReference type="RefSeq" id="WP_054454914.1">
    <property type="nucleotide sequence ID" value="NZ_LHPH01000015.1"/>
</dbReference>
<dbReference type="Pfam" id="PF13715">
    <property type="entry name" value="CarbopepD_reg_2"/>
    <property type="match status" value="1"/>
</dbReference>
<keyword evidence="14" id="KW-1185">Reference proteome</keyword>
<keyword evidence="10" id="KW-0732">Signal</keyword>
<dbReference type="OrthoDB" id="8727862at2"/>
<evidence type="ECO:0000256" key="3">
    <source>
        <dbReference type="ARBA" id="ARBA00022452"/>
    </source>
</evidence>
<feature type="domain" description="TonB-dependent receptor-like beta-barrel" evidence="11">
    <location>
        <begin position="471"/>
        <end position="894"/>
    </location>
</feature>
<dbReference type="NCBIfam" id="TIGR01782">
    <property type="entry name" value="TonB-Xanth-Caul"/>
    <property type="match status" value="1"/>
</dbReference>
<evidence type="ECO:0000256" key="2">
    <source>
        <dbReference type="ARBA" id="ARBA00022448"/>
    </source>
</evidence>
<keyword evidence="5 9" id="KW-0798">TonB box</keyword>
<dbReference type="STRING" id="187330.AMS58_06735"/>
<keyword evidence="7 8" id="KW-0998">Cell outer membrane</keyword>
<dbReference type="CDD" id="cd01347">
    <property type="entry name" value="ligand_gated_channel"/>
    <property type="match status" value="1"/>
</dbReference>
<dbReference type="SUPFAM" id="SSF56935">
    <property type="entry name" value="Porins"/>
    <property type="match status" value="1"/>
</dbReference>
<evidence type="ECO:0000256" key="10">
    <source>
        <dbReference type="SAM" id="SignalP"/>
    </source>
</evidence>
<comment type="caution">
    <text evidence="13">The sequence shown here is derived from an EMBL/GenBank/DDBJ whole genome shotgun (WGS) entry which is preliminary data.</text>
</comment>
<evidence type="ECO:0000256" key="1">
    <source>
        <dbReference type="ARBA" id="ARBA00004571"/>
    </source>
</evidence>
<organism evidence="13 14">
    <name type="scientific">Pseudoalteromonas porphyrae</name>
    <dbReference type="NCBI Taxonomy" id="187330"/>
    <lineage>
        <taxon>Bacteria</taxon>
        <taxon>Pseudomonadati</taxon>
        <taxon>Pseudomonadota</taxon>
        <taxon>Gammaproteobacteria</taxon>
        <taxon>Alteromonadales</taxon>
        <taxon>Pseudoalteromonadaceae</taxon>
        <taxon>Pseudoalteromonas</taxon>
    </lineage>
</organism>
<dbReference type="Gene3D" id="2.170.130.10">
    <property type="entry name" value="TonB-dependent receptor, plug domain"/>
    <property type="match status" value="1"/>
</dbReference>
<evidence type="ECO:0000256" key="5">
    <source>
        <dbReference type="ARBA" id="ARBA00023077"/>
    </source>
</evidence>
<evidence type="ECO:0000256" key="9">
    <source>
        <dbReference type="RuleBase" id="RU003357"/>
    </source>
</evidence>
<evidence type="ECO:0000256" key="8">
    <source>
        <dbReference type="PROSITE-ProRule" id="PRU01360"/>
    </source>
</evidence>
<dbReference type="InterPro" id="IPR039426">
    <property type="entry name" value="TonB-dep_rcpt-like"/>
</dbReference>
<evidence type="ECO:0000259" key="12">
    <source>
        <dbReference type="Pfam" id="PF07715"/>
    </source>
</evidence>
<dbReference type="AlphaFoldDB" id="A0A0N1EME9"/>
<dbReference type="SUPFAM" id="SSF49452">
    <property type="entry name" value="Starch-binding domain-like"/>
    <property type="match status" value="1"/>
</dbReference>
<accession>A0A0N1EME9</accession>
<dbReference type="PATRIC" id="fig|187330.3.peg.1137"/>
<dbReference type="Pfam" id="PF00593">
    <property type="entry name" value="TonB_dep_Rec_b-barrel"/>
    <property type="match status" value="1"/>
</dbReference>
<proteinExistence type="inferred from homology"/>
<dbReference type="Gene3D" id="2.40.170.20">
    <property type="entry name" value="TonB-dependent receptor, beta-barrel domain"/>
    <property type="match status" value="1"/>
</dbReference>
<name>A0A0N1EME9_9GAMM</name>
<dbReference type="PANTHER" id="PTHR40980">
    <property type="entry name" value="PLUG DOMAIN-CONTAINING PROTEIN"/>
    <property type="match status" value="1"/>
</dbReference>
<evidence type="ECO:0000259" key="11">
    <source>
        <dbReference type="Pfam" id="PF00593"/>
    </source>
</evidence>
<comment type="similarity">
    <text evidence="8 9">Belongs to the TonB-dependent receptor family.</text>
</comment>
<dbReference type="InterPro" id="IPR000531">
    <property type="entry name" value="Beta-barrel_TonB"/>
</dbReference>
<dbReference type="GO" id="GO:0009279">
    <property type="term" value="C:cell outer membrane"/>
    <property type="evidence" value="ECO:0007669"/>
    <property type="project" value="UniProtKB-SubCell"/>
</dbReference>
<evidence type="ECO:0000256" key="4">
    <source>
        <dbReference type="ARBA" id="ARBA00022692"/>
    </source>
</evidence>
<sequence length="928" mass="103201">MNPFKSSPFIKSSIAIACCSILYATPVLADGKVQGRITDASHSVYFGGAKVTVKELSLKTVSSRDGTFSFNKLPAGNYTLVINYIGAERVEQAITVVDNKVFEKLFVIGEQQDAMDNIIVYGQSAGQAGAINRQKNANNLKSVVSADSIGQFPDQNAAESLQRLPGIFIARDQGEGRFVGIRGIDPNLNNVTVNGLNVPSPEAGVRSVAMDVIPSELIQSLEVSKTVTPDMDASAIGGSIEVKSLSAFDKAKQSYSFTAHGSYNELESKASPKLSGSYTNIYELDGGVDLGIATAVSWFKRDFGSRNIETDGGWSEFKVEDAATGNDLTIMGAEEIEQRHYQITRERFGAALNVDLHTSATDKYYLRTLYSDFSDDEYRQRNEYKFSDGKLLQSSDTTGSFTGAEMDRDTKDRYEEQSILSMVVGGENQLNNWFVEYNVGYSKSQEKEPNRLDVTFAAENIDMGYTARTDTPMLTQSANAHDLALFEMDKVEVINNTSDDEELSFKLDFTRDFVWKNNNGEFKFGFKQQRREKRNDVNVAIYDGDFLNAMGNDFATLAPDYDLGKFGPGLSRHAIAQFVSTNKATFDLNSNESRVESDGESYISNEDITAAYAMISMDIDKLHIVAGVRYEATDFDTQGNQVELITDEINDTESVTTTPWQVSKDYDYFLPSLNLRYNINDKLVTRFAYTNTIARPTFSDSAAYQLIESETTEDDGVIETQRKAQVGNPDLNPYESMNLDASIEYYPGTIGVLSAGVFYKDIDNFIVQQEVQGNVGWDGFDEVVQMVNGGKASLTGVELNWNKTFKSGFLLGANGTFINADDKLPNQADTVANVLIGFENNTISTRLSASYKSKSFQFDDADMAVYEDSHMQLDLSSKYYFSDNINVYFNATNLTDEPLYLYHSDKRYNYQYESYGRTFELGFTFSSL</sequence>
<dbReference type="Pfam" id="PF07715">
    <property type="entry name" value="Plug"/>
    <property type="match status" value="1"/>
</dbReference>
<evidence type="ECO:0000313" key="13">
    <source>
        <dbReference type="EMBL" id="KPH61966.1"/>
    </source>
</evidence>
<dbReference type="EMBL" id="LHPH01000015">
    <property type="protein sequence ID" value="KPH61966.1"/>
    <property type="molecule type" value="Genomic_DNA"/>
</dbReference>
<keyword evidence="13" id="KW-0675">Receptor</keyword>
<feature type="domain" description="TonB-dependent receptor plug" evidence="12">
    <location>
        <begin position="141"/>
        <end position="238"/>
    </location>
</feature>
<gene>
    <name evidence="13" type="ORF">ADS77_13535</name>
</gene>
<dbReference type="InterPro" id="IPR037066">
    <property type="entry name" value="Plug_dom_sf"/>
</dbReference>
<dbReference type="GO" id="GO:0030246">
    <property type="term" value="F:carbohydrate binding"/>
    <property type="evidence" value="ECO:0007669"/>
    <property type="project" value="InterPro"/>
</dbReference>
<dbReference type="Proteomes" id="UP000037848">
    <property type="component" value="Unassembled WGS sequence"/>
</dbReference>
<protein>
    <submittedName>
        <fullName evidence="13">TonB-dependent receptor</fullName>
    </submittedName>
</protein>
<evidence type="ECO:0000313" key="14">
    <source>
        <dbReference type="Proteomes" id="UP000037848"/>
    </source>
</evidence>
<dbReference type="Gene3D" id="2.60.40.1120">
    <property type="entry name" value="Carboxypeptidase-like, regulatory domain"/>
    <property type="match status" value="1"/>
</dbReference>
<evidence type="ECO:0000256" key="6">
    <source>
        <dbReference type="ARBA" id="ARBA00023136"/>
    </source>
</evidence>
<dbReference type="PANTHER" id="PTHR40980:SF4">
    <property type="entry name" value="TONB-DEPENDENT RECEPTOR-LIKE BETA-BARREL DOMAIN-CONTAINING PROTEIN"/>
    <property type="match status" value="1"/>
</dbReference>
<comment type="subcellular location">
    <subcellularLocation>
        <location evidence="1 8">Cell outer membrane</location>
        <topology evidence="1 8">Multi-pass membrane protein</topology>
    </subcellularLocation>
</comment>
<feature type="signal peptide" evidence="10">
    <location>
        <begin position="1"/>
        <end position="29"/>
    </location>
</feature>
<keyword evidence="3 8" id="KW-1134">Transmembrane beta strand</keyword>